<reference evidence="2 3" key="1">
    <citation type="submission" date="2022-10" db="EMBL/GenBank/DDBJ databases">
        <title>Chitinophaga nivalis PC15 sp. nov., isolated from Pyeongchang county, South Korea.</title>
        <authorList>
            <person name="Trinh H.N."/>
        </authorList>
    </citation>
    <scope>NUCLEOTIDE SEQUENCE [LARGE SCALE GENOMIC DNA]</scope>
    <source>
        <strain evidence="2 3">PC14</strain>
    </source>
</reference>
<dbReference type="RefSeq" id="WP_264729528.1">
    <property type="nucleotide sequence ID" value="NZ_JAPDNS010000001.1"/>
</dbReference>
<organism evidence="2 3">
    <name type="scientific">Chitinophaga nivalis</name>
    <dbReference type="NCBI Taxonomy" id="2991709"/>
    <lineage>
        <taxon>Bacteria</taxon>
        <taxon>Pseudomonadati</taxon>
        <taxon>Bacteroidota</taxon>
        <taxon>Chitinophagia</taxon>
        <taxon>Chitinophagales</taxon>
        <taxon>Chitinophagaceae</taxon>
        <taxon>Chitinophaga</taxon>
    </lineage>
</organism>
<dbReference type="EMBL" id="JAPDNS010000001">
    <property type="protein sequence ID" value="MCW3484009.1"/>
    <property type="molecule type" value="Genomic_DNA"/>
</dbReference>
<keyword evidence="1" id="KW-0812">Transmembrane</keyword>
<dbReference type="Proteomes" id="UP001207742">
    <property type="component" value="Unassembled WGS sequence"/>
</dbReference>
<keyword evidence="1" id="KW-0472">Membrane</keyword>
<keyword evidence="3" id="KW-1185">Reference proteome</keyword>
<accession>A0ABT3IJ92</accession>
<sequence length="46" mass="5419">MQMETNEVLIRHAGRFSRVRMLIKLIIGLILLLIVCMQYQNVLSFL</sequence>
<keyword evidence="1" id="KW-1133">Transmembrane helix</keyword>
<gene>
    <name evidence="2" type="ORF">OL497_08900</name>
</gene>
<protein>
    <submittedName>
        <fullName evidence="2">Uncharacterized protein</fullName>
    </submittedName>
</protein>
<comment type="caution">
    <text evidence="2">The sequence shown here is derived from an EMBL/GenBank/DDBJ whole genome shotgun (WGS) entry which is preliminary data.</text>
</comment>
<proteinExistence type="predicted"/>
<evidence type="ECO:0000256" key="1">
    <source>
        <dbReference type="SAM" id="Phobius"/>
    </source>
</evidence>
<name>A0ABT3IJ92_9BACT</name>
<feature type="transmembrane region" description="Helical" evidence="1">
    <location>
        <begin position="21"/>
        <end position="40"/>
    </location>
</feature>
<evidence type="ECO:0000313" key="3">
    <source>
        <dbReference type="Proteomes" id="UP001207742"/>
    </source>
</evidence>
<evidence type="ECO:0000313" key="2">
    <source>
        <dbReference type="EMBL" id="MCW3484009.1"/>
    </source>
</evidence>